<keyword evidence="2" id="KW-1185">Reference proteome</keyword>
<evidence type="ECO:0000313" key="2">
    <source>
        <dbReference type="Proteomes" id="UP001054837"/>
    </source>
</evidence>
<name>A0AAV4QGH4_9ARAC</name>
<sequence>MPNSISAEMKNVNTPTGCVGPDEIFINRNRNASTVSSGIENRYHVKEIIVDAKIRSVRQIKHPFNVLTGRILYCLGRCVRARFVMMKNNPALPVVVFSYFPQVFWQINVRAEWIVLRFFSGAVNKCPFNQKKKTGDYLLRSDFASDENKFCWVLAHIGRSIQPNAFHFLAHMHRSA</sequence>
<accession>A0AAV4QGH4</accession>
<organism evidence="1 2">
    <name type="scientific">Caerostris darwini</name>
    <dbReference type="NCBI Taxonomy" id="1538125"/>
    <lineage>
        <taxon>Eukaryota</taxon>
        <taxon>Metazoa</taxon>
        <taxon>Ecdysozoa</taxon>
        <taxon>Arthropoda</taxon>
        <taxon>Chelicerata</taxon>
        <taxon>Arachnida</taxon>
        <taxon>Araneae</taxon>
        <taxon>Araneomorphae</taxon>
        <taxon>Entelegynae</taxon>
        <taxon>Araneoidea</taxon>
        <taxon>Araneidae</taxon>
        <taxon>Caerostris</taxon>
    </lineage>
</organism>
<evidence type="ECO:0000313" key="1">
    <source>
        <dbReference type="EMBL" id="GIY07352.1"/>
    </source>
</evidence>
<dbReference type="AlphaFoldDB" id="A0AAV4QGH4"/>
<proteinExistence type="predicted"/>
<reference evidence="1 2" key="1">
    <citation type="submission" date="2021-06" db="EMBL/GenBank/DDBJ databases">
        <title>Caerostris darwini draft genome.</title>
        <authorList>
            <person name="Kono N."/>
            <person name="Arakawa K."/>
        </authorList>
    </citation>
    <scope>NUCLEOTIDE SEQUENCE [LARGE SCALE GENOMIC DNA]</scope>
</reference>
<comment type="caution">
    <text evidence="1">The sequence shown here is derived from an EMBL/GenBank/DDBJ whole genome shotgun (WGS) entry which is preliminary data.</text>
</comment>
<dbReference type="EMBL" id="BPLQ01004332">
    <property type="protein sequence ID" value="GIY07352.1"/>
    <property type="molecule type" value="Genomic_DNA"/>
</dbReference>
<dbReference type="Proteomes" id="UP001054837">
    <property type="component" value="Unassembled WGS sequence"/>
</dbReference>
<gene>
    <name evidence="1" type="ORF">CDAR_493431</name>
</gene>
<protein>
    <submittedName>
        <fullName evidence="1">Uncharacterized protein</fullName>
    </submittedName>
</protein>